<evidence type="ECO:0000256" key="2">
    <source>
        <dbReference type="ARBA" id="ARBA00022741"/>
    </source>
</evidence>
<feature type="compositionally biased region" description="Polar residues" evidence="4">
    <location>
        <begin position="79"/>
        <end position="91"/>
    </location>
</feature>
<proteinExistence type="inferred from homology"/>
<dbReference type="EMBL" id="SPHZ02000005">
    <property type="protein sequence ID" value="KAF0917878.1"/>
    <property type="molecule type" value="Genomic_DNA"/>
</dbReference>
<protein>
    <submittedName>
        <fullName evidence="5">Uncharacterized protein</fullName>
    </submittedName>
</protein>
<name>A0A6G1DZ70_9ORYZ</name>
<dbReference type="PANTHER" id="PTHR45639:SF34">
    <property type="entry name" value="CHAPERONE PROTEIN DNAK"/>
    <property type="match status" value="1"/>
</dbReference>
<dbReference type="FunFam" id="3.30.420.40:FF:000028">
    <property type="entry name" value="heat shock 70 kDa protein-like"/>
    <property type="match status" value="1"/>
</dbReference>
<dbReference type="Gene3D" id="3.30.420.40">
    <property type="match status" value="1"/>
</dbReference>
<dbReference type="AlphaFoldDB" id="A0A6G1DZ70"/>
<evidence type="ECO:0000256" key="3">
    <source>
        <dbReference type="ARBA" id="ARBA00022840"/>
    </source>
</evidence>
<dbReference type="GO" id="GO:0034663">
    <property type="term" value="C:endoplasmic reticulum chaperone complex"/>
    <property type="evidence" value="ECO:0007669"/>
    <property type="project" value="TreeGrafter"/>
</dbReference>
<dbReference type="InterPro" id="IPR043129">
    <property type="entry name" value="ATPase_NBD"/>
</dbReference>
<comment type="similarity">
    <text evidence="1">Belongs to the heat shock protein 70 family.</text>
</comment>
<organism evidence="5 6">
    <name type="scientific">Oryza meyeriana var. granulata</name>
    <dbReference type="NCBI Taxonomy" id="110450"/>
    <lineage>
        <taxon>Eukaryota</taxon>
        <taxon>Viridiplantae</taxon>
        <taxon>Streptophyta</taxon>
        <taxon>Embryophyta</taxon>
        <taxon>Tracheophyta</taxon>
        <taxon>Spermatophyta</taxon>
        <taxon>Magnoliopsida</taxon>
        <taxon>Liliopsida</taxon>
        <taxon>Poales</taxon>
        <taxon>Poaceae</taxon>
        <taxon>BOP clade</taxon>
        <taxon>Oryzoideae</taxon>
        <taxon>Oryzeae</taxon>
        <taxon>Oryzinae</taxon>
        <taxon>Oryza</taxon>
        <taxon>Oryza meyeriana</taxon>
    </lineage>
</organism>
<dbReference type="SUPFAM" id="SSF53067">
    <property type="entry name" value="Actin-like ATPase domain"/>
    <property type="match status" value="1"/>
</dbReference>
<keyword evidence="3" id="KW-0067">ATP-binding</keyword>
<dbReference type="GO" id="GO:0005524">
    <property type="term" value="F:ATP binding"/>
    <property type="evidence" value="ECO:0007669"/>
    <property type="project" value="UniProtKB-KW"/>
</dbReference>
<reference evidence="5 6" key="1">
    <citation type="submission" date="2019-11" db="EMBL/GenBank/DDBJ databases">
        <title>Whole genome sequence of Oryza granulata.</title>
        <authorList>
            <person name="Li W."/>
        </authorList>
    </citation>
    <scope>NUCLEOTIDE SEQUENCE [LARGE SCALE GENOMIC DNA]</scope>
    <source>
        <strain evidence="6">cv. Menghai</strain>
        <tissue evidence="5">Leaf</tissue>
    </source>
</reference>
<dbReference type="PRINTS" id="PR00301">
    <property type="entry name" value="HEATSHOCK70"/>
</dbReference>
<sequence>MPPQHKRIGDGGQKDEGGFVAAGPVIGIDLGTACSCVAAWQHGRVEIVIKEHGGRTTPSYVAFTDTERLVGDAAKNEASRNPTNTVSGESV</sequence>
<comment type="caution">
    <text evidence="5">The sequence shown here is derived from an EMBL/GenBank/DDBJ whole genome shotgun (WGS) entry which is preliminary data.</text>
</comment>
<dbReference type="Pfam" id="PF00012">
    <property type="entry name" value="HSP70"/>
    <property type="match status" value="1"/>
</dbReference>
<evidence type="ECO:0000256" key="1">
    <source>
        <dbReference type="ARBA" id="ARBA00007381"/>
    </source>
</evidence>
<keyword evidence="2" id="KW-0547">Nucleotide-binding</keyword>
<feature type="region of interest" description="Disordered" evidence="4">
    <location>
        <begin position="72"/>
        <end position="91"/>
    </location>
</feature>
<accession>A0A6G1DZ70</accession>
<dbReference type="GO" id="GO:0030968">
    <property type="term" value="P:endoplasmic reticulum unfolded protein response"/>
    <property type="evidence" value="ECO:0007669"/>
    <property type="project" value="TreeGrafter"/>
</dbReference>
<evidence type="ECO:0000313" key="6">
    <source>
        <dbReference type="Proteomes" id="UP000479710"/>
    </source>
</evidence>
<gene>
    <name evidence="5" type="ORF">E2562_021531</name>
</gene>
<dbReference type="OrthoDB" id="639112at2759"/>
<evidence type="ECO:0000256" key="4">
    <source>
        <dbReference type="SAM" id="MobiDB-lite"/>
    </source>
</evidence>
<dbReference type="GO" id="GO:0140662">
    <property type="term" value="F:ATP-dependent protein folding chaperone"/>
    <property type="evidence" value="ECO:0007669"/>
    <property type="project" value="InterPro"/>
</dbReference>
<dbReference type="Proteomes" id="UP000479710">
    <property type="component" value="Unassembled WGS sequence"/>
</dbReference>
<keyword evidence="6" id="KW-1185">Reference proteome</keyword>
<dbReference type="InterPro" id="IPR013126">
    <property type="entry name" value="Hsp_70_fam"/>
</dbReference>
<evidence type="ECO:0000313" key="5">
    <source>
        <dbReference type="EMBL" id="KAF0917878.1"/>
    </source>
</evidence>
<dbReference type="PANTHER" id="PTHR45639">
    <property type="entry name" value="HSC70CB, ISOFORM G-RELATED"/>
    <property type="match status" value="1"/>
</dbReference>